<evidence type="ECO:0000256" key="4">
    <source>
        <dbReference type="SAM" id="Phobius"/>
    </source>
</evidence>
<feature type="transmembrane region" description="Helical" evidence="4">
    <location>
        <begin position="49"/>
        <end position="69"/>
    </location>
</feature>
<comment type="subcellular location">
    <subcellularLocation>
        <location evidence="1">Cell inner membrane</location>
        <topology evidence="1">Multi-pass membrane protein</topology>
    </subcellularLocation>
</comment>
<feature type="transmembrane region" description="Helical" evidence="4">
    <location>
        <begin position="195"/>
        <end position="213"/>
    </location>
</feature>
<reference evidence="6" key="1">
    <citation type="journal article" date="2019" name="Int. J. Syst. Evol. Microbiol.">
        <title>The Global Catalogue of Microorganisms (GCM) 10K type strain sequencing project: providing services to taxonomists for standard genome sequencing and annotation.</title>
        <authorList>
            <consortium name="The Broad Institute Genomics Platform"/>
            <consortium name="The Broad Institute Genome Sequencing Center for Infectious Disease"/>
            <person name="Wu L."/>
            <person name="Ma J."/>
        </authorList>
    </citation>
    <scope>NUCLEOTIDE SEQUENCE [LARGE SCALE GENOMIC DNA]</scope>
    <source>
        <strain evidence="6">CGMCC 1.15795</strain>
    </source>
</reference>
<feature type="transmembrane region" description="Helical" evidence="4">
    <location>
        <begin position="159"/>
        <end position="183"/>
    </location>
</feature>
<evidence type="ECO:0000256" key="1">
    <source>
        <dbReference type="ARBA" id="ARBA00004429"/>
    </source>
</evidence>
<evidence type="ECO:0000313" key="5">
    <source>
        <dbReference type="EMBL" id="MFD1874763.1"/>
    </source>
</evidence>
<comment type="caution">
    <text evidence="5">The sequence shown here is derived from an EMBL/GenBank/DDBJ whole genome shotgun (WGS) entry which is preliminary data.</text>
</comment>
<proteinExistence type="inferred from homology"/>
<dbReference type="RefSeq" id="WP_382316849.1">
    <property type="nucleotide sequence ID" value="NZ_JBHUFD010000018.1"/>
</dbReference>
<protein>
    <submittedName>
        <fullName evidence="5">ABC transporter permease</fullName>
    </submittedName>
</protein>
<feature type="transmembrane region" description="Helical" evidence="4">
    <location>
        <begin position="81"/>
        <end position="105"/>
    </location>
</feature>
<comment type="similarity">
    <text evidence="2">Belongs to the ABC-2 integral membrane protein family.</text>
</comment>
<dbReference type="PANTHER" id="PTHR30413:SF8">
    <property type="entry name" value="TRANSPORT PERMEASE PROTEIN"/>
    <property type="match status" value="1"/>
</dbReference>
<dbReference type="Proteomes" id="UP001597197">
    <property type="component" value="Unassembled WGS sequence"/>
</dbReference>
<evidence type="ECO:0000256" key="2">
    <source>
        <dbReference type="ARBA" id="ARBA00007783"/>
    </source>
</evidence>
<accession>A0ABW4QYT0</accession>
<feature type="transmembrane region" description="Helical" evidence="4">
    <location>
        <begin position="126"/>
        <end position="153"/>
    </location>
</feature>
<dbReference type="PANTHER" id="PTHR30413">
    <property type="entry name" value="INNER MEMBRANE TRANSPORT PERMEASE"/>
    <property type="match status" value="1"/>
</dbReference>
<feature type="transmembrane region" description="Helical" evidence="4">
    <location>
        <begin position="245"/>
        <end position="266"/>
    </location>
</feature>
<organism evidence="5 6">
    <name type="scientific">Hymenobacter bucti</name>
    <dbReference type="NCBI Taxonomy" id="1844114"/>
    <lineage>
        <taxon>Bacteria</taxon>
        <taxon>Pseudomonadati</taxon>
        <taxon>Bacteroidota</taxon>
        <taxon>Cytophagia</taxon>
        <taxon>Cytophagales</taxon>
        <taxon>Hymenobacteraceae</taxon>
        <taxon>Hymenobacter</taxon>
    </lineage>
</organism>
<keyword evidence="4" id="KW-0812">Transmembrane</keyword>
<keyword evidence="4" id="KW-0472">Membrane</keyword>
<sequence length="277" mass="30808">MKETIYTPHSPLHTPRLFVREVAHDMRLVHHIGWQLFRRNLRVQIRQNLLGYFWMLLPPILTGLTWTYLGKNNIIRGYDSAAAPYPAFVLTGLFIWQGFVEALNCPLQQLQGARGTIAKVKVPHEAFIVAGMGMVLFNQAIRLVILAVVLVWFQLPWHASLLLVPVGLGLLLVLGLALGWLLTPVSMLYADVSNVLSMVLGFWFLITPIVYTAPKSAAWLAVINPVTPLLTTIRNWVLTGEVTPAPGFGLVATLAVVLLAASWLGYRLAKPHLTARL</sequence>
<dbReference type="EMBL" id="JBHUFD010000018">
    <property type="protein sequence ID" value="MFD1874763.1"/>
    <property type="molecule type" value="Genomic_DNA"/>
</dbReference>
<keyword evidence="3" id="KW-0813">Transport</keyword>
<keyword evidence="6" id="KW-1185">Reference proteome</keyword>
<evidence type="ECO:0000313" key="6">
    <source>
        <dbReference type="Proteomes" id="UP001597197"/>
    </source>
</evidence>
<gene>
    <name evidence="5" type="ORF">ACFSDX_20170</name>
</gene>
<name>A0ABW4QYT0_9BACT</name>
<evidence type="ECO:0000256" key="3">
    <source>
        <dbReference type="ARBA" id="ARBA00022448"/>
    </source>
</evidence>
<keyword evidence="4" id="KW-1133">Transmembrane helix</keyword>